<dbReference type="GO" id="GO:0008168">
    <property type="term" value="F:methyltransferase activity"/>
    <property type="evidence" value="ECO:0007669"/>
    <property type="project" value="UniProtKB-KW"/>
</dbReference>
<dbReference type="Pfam" id="PF05711">
    <property type="entry name" value="TylF"/>
    <property type="match status" value="1"/>
</dbReference>
<dbReference type="InterPro" id="IPR029063">
    <property type="entry name" value="SAM-dependent_MTases_sf"/>
</dbReference>
<gene>
    <name evidence="1" type="ORF">Ga0061067_105107</name>
</gene>
<keyword evidence="1" id="KW-0489">Methyltransferase</keyword>
<protein>
    <submittedName>
        <fullName evidence="1">Macrocin-O-methyltransferase (TylF)</fullName>
    </submittedName>
</protein>
<dbReference type="AlphaFoldDB" id="A0A0K6HZS1"/>
<dbReference type="Proteomes" id="UP000183900">
    <property type="component" value="Unassembled WGS sequence"/>
</dbReference>
<name>A0A0K6HZS1_9HYPH</name>
<dbReference type="OrthoDB" id="9811332at2"/>
<keyword evidence="2" id="KW-1185">Reference proteome</keyword>
<dbReference type="PANTHER" id="PTHR40036:SF1">
    <property type="entry name" value="MACROCIN O-METHYLTRANSFERASE"/>
    <property type="match status" value="1"/>
</dbReference>
<dbReference type="GO" id="GO:0032259">
    <property type="term" value="P:methylation"/>
    <property type="evidence" value="ECO:0007669"/>
    <property type="project" value="UniProtKB-KW"/>
</dbReference>
<reference evidence="2" key="1">
    <citation type="submission" date="2015-08" db="EMBL/GenBank/DDBJ databases">
        <authorList>
            <person name="Varghese N."/>
        </authorList>
    </citation>
    <scope>NUCLEOTIDE SEQUENCE [LARGE SCALE GENOMIC DNA]</scope>
    <source>
        <strain evidence="2">DSM 23407</strain>
    </source>
</reference>
<dbReference type="InterPro" id="IPR008884">
    <property type="entry name" value="TylF_MeTrfase"/>
</dbReference>
<sequence>MTKGTDSVQGLSPGKVWDYENGFYWFSDPSRLNKMLAHYELYRRITGLPGDVLELGVFKGLSLIRFAQFRALLETEASRRIIGFDAFGDFPAEGLSDPSDHKFIEKFETEAGKGLSKAEMAAILEAKRIGNVDLVEGNVFQTLPDYLARNPQLRISLLHLDMDVGEPTRFALEHLFERVVPGGLVVVDDYNAVAGATNAVDDFLRAAGGASAGLSLQKLPNYRVPAFFVRP</sequence>
<accession>A0A0K6HZS1</accession>
<proteinExistence type="predicted"/>
<dbReference type="EMBL" id="CYHE01000005">
    <property type="protein sequence ID" value="CUA96303.1"/>
    <property type="molecule type" value="Genomic_DNA"/>
</dbReference>
<organism evidence="1 2">
    <name type="scientific">Pannonibacter indicus</name>
    <dbReference type="NCBI Taxonomy" id="466044"/>
    <lineage>
        <taxon>Bacteria</taxon>
        <taxon>Pseudomonadati</taxon>
        <taxon>Pseudomonadota</taxon>
        <taxon>Alphaproteobacteria</taxon>
        <taxon>Hyphomicrobiales</taxon>
        <taxon>Stappiaceae</taxon>
        <taxon>Pannonibacter</taxon>
    </lineage>
</organism>
<dbReference type="PANTHER" id="PTHR40036">
    <property type="entry name" value="MACROCIN O-METHYLTRANSFERASE"/>
    <property type="match status" value="1"/>
</dbReference>
<dbReference type="Gene3D" id="3.40.50.150">
    <property type="entry name" value="Vaccinia Virus protein VP39"/>
    <property type="match status" value="1"/>
</dbReference>
<keyword evidence="1" id="KW-0808">Transferase</keyword>
<dbReference type="RefSeq" id="WP_055455623.1">
    <property type="nucleotide sequence ID" value="NZ_CYHE01000005.1"/>
</dbReference>
<dbReference type="SUPFAM" id="SSF53335">
    <property type="entry name" value="S-adenosyl-L-methionine-dependent methyltransferases"/>
    <property type="match status" value="1"/>
</dbReference>
<evidence type="ECO:0000313" key="2">
    <source>
        <dbReference type="Proteomes" id="UP000183900"/>
    </source>
</evidence>
<evidence type="ECO:0000313" key="1">
    <source>
        <dbReference type="EMBL" id="CUA96303.1"/>
    </source>
</evidence>